<dbReference type="STRING" id="475255.SAMN04488101_101661"/>
<dbReference type="AlphaFoldDB" id="A0A1W2AJ37"/>
<evidence type="ECO:0000313" key="2">
    <source>
        <dbReference type="Proteomes" id="UP000192678"/>
    </source>
</evidence>
<reference evidence="1 2" key="1">
    <citation type="submission" date="2017-04" db="EMBL/GenBank/DDBJ databases">
        <authorList>
            <person name="Afonso C.L."/>
            <person name="Miller P.J."/>
            <person name="Scott M.A."/>
            <person name="Spackman E."/>
            <person name="Goraichik I."/>
            <person name="Dimitrov K.M."/>
            <person name="Suarez D.L."/>
            <person name="Swayne D.E."/>
        </authorList>
    </citation>
    <scope>NUCLEOTIDE SEQUENCE [LARGE SCALE GENOMIC DNA]</scope>
    <source>
        <strain evidence="1 2">DSM 19625</strain>
    </source>
</reference>
<sequence length="152" mass="17797">MLQTNNPLLTLKQLSDKLSEQGISPDCYYLHGLYGSINDEEKYGLAIKRGKYTIEYEVYYKERGEKHSSRLFIDEHEACDWIYTLLIDEQTSNRIQNINGLLGMTVNERLYASGLMDEFDTARLTNKSRAKQILRWLRVDEKSIEHIIIESE</sequence>
<dbReference type="EMBL" id="FWYB01000001">
    <property type="protein sequence ID" value="SMC60715.1"/>
    <property type="molecule type" value="Genomic_DNA"/>
</dbReference>
<name>A0A1W2AJ37_9SPHI</name>
<dbReference type="RefSeq" id="WP_200816299.1">
    <property type="nucleotide sequence ID" value="NZ_FWYB01000001.1"/>
</dbReference>
<proteinExistence type="predicted"/>
<evidence type="ECO:0000313" key="1">
    <source>
        <dbReference type="EMBL" id="SMC60715.1"/>
    </source>
</evidence>
<keyword evidence="2" id="KW-1185">Reference proteome</keyword>
<dbReference type="Proteomes" id="UP000192678">
    <property type="component" value="Unassembled WGS sequence"/>
</dbReference>
<accession>A0A1W2AJ37</accession>
<evidence type="ECO:0008006" key="3">
    <source>
        <dbReference type="Google" id="ProtNLM"/>
    </source>
</evidence>
<gene>
    <name evidence="1" type="ORF">SAMN04488101_101661</name>
</gene>
<organism evidence="1 2">
    <name type="scientific">Pedobacter nyackensis</name>
    <dbReference type="NCBI Taxonomy" id="475255"/>
    <lineage>
        <taxon>Bacteria</taxon>
        <taxon>Pseudomonadati</taxon>
        <taxon>Bacteroidota</taxon>
        <taxon>Sphingobacteriia</taxon>
        <taxon>Sphingobacteriales</taxon>
        <taxon>Sphingobacteriaceae</taxon>
        <taxon>Pedobacter</taxon>
    </lineage>
</organism>
<protein>
    <recommendedName>
        <fullName evidence="3">Immunity protein 63</fullName>
    </recommendedName>
</protein>